<sequence length="196" mass="21434">MSSTTPAGRRSLLEATITVVARSGLRALTYRAVAAEAGVSHGLVRHHFGSRDQLIAEALEYAVAESLRETSMTDASGRAATVAADGFASGIESLAERSTDMQAFQYELLLESRRRPELRPHVERYYETYRRATADQLAALGIDDDAFIETVWFALDGLVFRDLVLGSGPGSARVLRRIRELVAERAARSSRSSTTD</sequence>
<keyword evidence="7" id="KW-1185">Reference proteome</keyword>
<dbReference type="InterPro" id="IPR050109">
    <property type="entry name" value="HTH-type_TetR-like_transc_reg"/>
</dbReference>
<dbReference type="InterPro" id="IPR001647">
    <property type="entry name" value="HTH_TetR"/>
</dbReference>
<dbReference type="EMBL" id="CP094528">
    <property type="protein sequence ID" value="UOE44401.1"/>
    <property type="molecule type" value="Genomic_DNA"/>
</dbReference>
<evidence type="ECO:0000313" key="6">
    <source>
        <dbReference type="EMBL" id="UOE44401.1"/>
    </source>
</evidence>
<keyword evidence="2 4" id="KW-0238">DNA-binding</keyword>
<name>A0ABY4C2L7_9MICO</name>
<organism evidence="6 7">
    <name type="scientific">Agromyces larvae</name>
    <dbReference type="NCBI Taxonomy" id="2929802"/>
    <lineage>
        <taxon>Bacteria</taxon>
        <taxon>Bacillati</taxon>
        <taxon>Actinomycetota</taxon>
        <taxon>Actinomycetes</taxon>
        <taxon>Micrococcales</taxon>
        <taxon>Microbacteriaceae</taxon>
        <taxon>Agromyces</taxon>
    </lineage>
</organism>
<dbReference type="PANTHER" id="PTHR30055">
    <property type="entry name" value="HTH-TYPE TRANSCRIPTIONAL REGULATOR RUTR"/>
    <property type="match status" value="1"/>
</dbReference>
<proteinExistence type="predicted"/>
<evidence type="ECO:0000313" key="7">
    <source>
        <dbReference type="Proteomes" id="UP000832097"/>
    </source>
</evidence>
<evidence type="ECO:0000256" key="4">
    <source>
        <dbReference type="PROSITE-ProRule" id="PRU00335"/>
    </source>
</evidence>
<dbReference type="SUPFAM" id="SSF46689">
    <property type="entry name" value="Homeodomain-like"/>
    <property type="match status" value="1"/>
</dbReference>
<dbReference type="PANTHER" id="PTHR30055:SF234">
    <property type="entry name" value="HTH-TYPE TRANSCRIPTIONAL REGULATOR BETI"/>
    <property type="match status" value="1"/>
</dbReference>
<feature type="DNA-binding region" description="H-T-H motif" evidence="4">
    <location>
        <begin position="29"/>
        <end position="48"/>
    </location>
</feature>
<accession>A0ABY4C2L7</accession>
<feature type="domain" description="HTH tetR-type" evidence="5">
    <location>
        <begin position="6"/>
        <end position="66"/>
    </location>
</feature>
<protein>
    <submittedName>
        <fullName evidence="6">TetR family transcriptional regulator</fullName>
    </submittedName>
</protein>
<evidence type="ECO:0000256" key="3">
    <source>
        <dbReference type="ARBA" id="ARBA00023163"/>
    </source>
</evidence>
<dbReference type="PROSITE" id="PS50977">
    <property type="entry name" value="HTH_TETR_2"/>
    <property type="match status" value="1"/>
</dbReference>
<dbReference type="Pfam" id="PF00440">
    <property type="entry name" value="TetR_N"/>
    <property type="match status" value="1"/>
</dbReference>
<dbReference type="PRINTS" id="PR00455">
    <property type="entry name" value="HTHTETR"/>
</dbReference>
<dbReference type="InterPro" id="IPR041583">
    <property type="entry name" value="TetR_C_31"/>
</dbReference>
<dbReference type="RefSeq" id="WP_243556191.1">
    <property type="nucleotide sequence ID" value="NZ_CP094528.1"/>
</dbReference>
<dbReference type="Gene3D" id="1.10.357.10">
    <property type="entry name" value="Tetracycline Repressor, domain 2"/>
    <property type="match status" value="1"/>
</dbReference>
<evidence type="ECO:0000256" key="2">
    <source>
        <dbReference type="ARBA" id="ARBA00023125"/>
    </source>
</evidence>
<evidence type="ECO:0000259" key="5">
    <source>
        <dbReference type="PROSITE" id="PS50977"/>
    </source>
</evidence>
<evidence type="ECO:0000256" key="1">
    <source>
        <dbReference type="ARBA" id="ARBA00023015"/>
    </source>
</evidence>
<keyword evidence="3" id="KW-0804">Transcription</keyword>
<keyword evidence="1" id="KW-0805">Transcription regulation</keyword>
<dbReference type="Pfam" id="PF17940">
    <property type="entry name" value="TetR_C_31"/>
    <property type="match status" value="1"/>
</dbReference>
<reference evidence="6 7" key="1">
    <citation type="submission" date="2022-03" db="EMBL/GenBank/DDBJ databases">
        <title>Mucilaginibacter sp. isolated from the gut of Protaetia brevitarsis seulensis larvae.</title>
        <authorList>
            <person name="Won M."/>
            <person name="Kim S.-J."/>
            <person name="Kwon S.-W."/>
        </authorList>
    </citation>
    <scope>NUCLEOTIDE SEQUENCE [LARGE SCALE GENOMIC DNA]</scope>
    <source>
        <strain evidence="6 7">CFWR-12</strain>
    </source>
</reference>
<gene>
    <name evidence="6" type="ORF">MTO99_00990</name>
</gene>
<dbReference type="InterPro" id="IPR009057">
    <property type="entry name" value="Homeodomain-like_sf"/>
</dbReference>
<dbReference type="Proteomes" id="UP000832097">
    <property type="component" value="Chromosome"/>
</dbReference>